<dbReference type="InterPro" id="IPR025156">
    <property type="entry name" value="RNase_M5_C"/>
</dbReference>
<dbReference type="GO" id="GO:0043822">
    <property type="term" value="F:ribonuclease M5 activity"/>
    <property type="evidence" value="ECO:0007669"/>
    <property type="project" value="TreeGrafter"/>
</dbReference>
<gene>
    <name evidence="2" type="ORF">H8S62_09450</name>
</gene>
<dbReference type="SMART" id="SM00493">
    <property type="entry name" value="TOPRIM"/>
    <property type="match status" value="1"/>
</dbReference>
<dbReference type="Pfam" id="PF13331">
    <property type="entry name" value="DUF4093"/>
    <property type="match status" value="1"/>
</dbReference>
<comment type="caution">
    <text evidence="2">The sequence shown here is derived from an EMBL/GenBank/DDBJ whole genome shotgun (WGS) entry which is preliminary data.</text>
</comment>
<dbReference type="PANTHER" id="PTHR39156">
    <property type="entry name" value="RIBONUCLEASE M5"/>
    <property type="match status" value="1"/>
</dbReference>
<dbReference type="Gene3D" id="3.40.1360.10">
    <property type="match status" value="1"/>
</dbReference>
<organism evidence="2 3">
    <name type="scientific">Lawsonibacter faecis</name>
    <dbReference type="NCBI Taxonomy" id="2763052"/>
    <lineage>
        <taxon>Bacteria</taxon>
        <taxon>Bacillati</taxon>
        <taxon>Bacillota</taxon>
        <taxon>Clostridia</taxon>
        <taxon>Eubacteriales</taxon>
        <taxon>Oscillospiraceae</taxon>
        <taxon>Lawsonibacter</taxon>
    </lineage>
</organism>
<dbReference type="AlphaFoldDB" id="A0A8J6JLU6"/>
<dbReference type="InterPro" id="IPR006171">
    <property type="entry name" value="TOPRIM_dom"/>
</dbReference>
<dbReference type="PROSITE" id="PS50880">
    <property type="entry name" value="TOPRIM"/>
    <property type="match status" value="1"/>
</dbReference>
<sequence length="202" mass="22112">MLKIREAIVVEGRYDKNKLSQMVDAVIVETSGFAVFKDGERLSLLRALAEKRGIIVLTDADGAGFVIRNYLRGAIPAGQVKHAYIPDIYGKERRKRAPGKEGKLGVEGMRPEVLEEALRRAGATFEDTKPCETSRVRSGRAVTKTDLFLAGLSGGPDSAARRQALLKKLGLPEHMTTNAMLEALNVFCTFEEFEAATAEESD</sequence>
<protein>
    <submittedName>
        <fullName evidence="2">DUF4093 domain-containing protein</fullName>
    </submittedName>
</protein>
<evidence type="ECO:0000259" key="1">
    <source>
        <dbReference type="PROSITE" id="PS50880"/>
    </source>
</evidence>
<dbReference type="Proteomes" id="UP000607645">
    <property type="component" value="Unassembled WGS sequence"/>
</dbReference>
<dbReference type="PANTHER" id="PTHR39156:SF2">
    <property type="entry name" value="DNA PRIMASE (BACTERIAL TYPE) AND SMALL PRIMASE-LIKE PROTEINS"/>
    <property type="match status" value="1"/>
</dbReference>
<dbReference type="RefSeq" id="WP_155147307.1">
    <property type="nucleotide sequence ID" value="NZ_JACOPQ010000006.1"/>
</dbReference>
<dbReference type="SUPFAM" id="SSF110455">
    <property type="entry name" value="Toprim domain"/>
    <property type="match status" value="1"/>
</dbReference>
<dbReference type="EMBL" id="JACOPQ010000006">
    <property type="protein sequence ID" value="MBC5737234.1"/>
    <property type="molecule type" value="Genomic_DNA"/>
</dbReference>
<keyword evidence="3" id="KW-1185">Reference proteome</keyword>
<accession>A0A8J6JLU6</accession>
<name>A0A8J6JLU6_9FIRM</name>
<feature type="domain" description="Toprim" evidence="1">
    <location>
        <begin position="5"/>
        <end position="89"/>
    </location>
</feature>
<proteinExistence type="predicted"/>
<dbReference type="Pfam" id="PF13662">
    <property type="entry name" value="Toprim_4"/>
    <property type="match status" value="1"/>
</dbReference>
<dbReference type="GO" id="GO:0006364">
    <property type="term" value="P:rRNA processing"/>
    <property type="evidence" value="ECO:0007669"/>
    <property type="project" value="TreeGrafter"/>
</dbReference>
<evidence type="ECO:0000313" key="3">
    <source>
        <dbReference type="Proteomes" id="UP000607645"/>
    </source>
</evidence>
<evidence type="ECO:0000313" key="2">
    <source>
        <dbReference type="EMBL" id="MBC5737234.1"/>
    </source>
</evidence>
<reference evidence="2" key="1">
    <citation type="submission" date="2020-08" db="EMBL/GenBank/DDBJ databases">
        <title>Genome public.</title>
        <authorList>
            <person name="Liu C."/>
            <person name="Sun Q."/>
        </authorList>
    </citation>
    <scope>NUCLEOTIDE SEQUENCE</scope>
    <source>
        <strain evidence="2">NSJ-52</strain>
    </source>
</reference>